<proteinExistence type="inferred from homology"/>
<keyword evidence="10" id="KW-1185">Reference proteome</keyword>
<keyword evidence="4" id="KW-1134">Transmembrane beta strand</keyword>
<gene>
    <name evidence="9" type="ORF">ACFOET_00995</name>
</gene>
<keyword evidence="5" id="KW-0812">Transmembrane</keyword>
<evidence type="ECO:0000256" key="1">
    <source>
        <dbReference type="ARBA" id="ARBA00004442"/>
    </source>
</evidence>
<feature type="signal peptide" evidence="8">
    <location>
        <begin position="1"/>
        <end position="20"/>
    </location>
</feature>
<dbReference type="RefSeq" id="WP_379018641.1">
    <property type="nucleotide sequence ID" value="NZ_JBHRTA010000004.1"/>
</dbReference>
<feature type="chain" id="PRO_5047066950" evidence="8">
    <location>
        <begin position="21"/>
        <end position="225"/>
    </location>
</feature>
<keyword evidence="6" id="KW-0472">Membrane</keyword>
<evidence type="ECO:0000256" key="7">
    <source>
        <dbReference type="ARBA" id="ARBA00023237"/>
    </source>
</evidence>
<dbReference type="Pfam" id="PF02321">
    <property type="entry name" value="OEP"/>
    <property type="match status" value="1"/>
</dbReference>
<dbReference type="SUPFAM" id="SSF56954">
    <property type="entry name" value="Outer membrane efflux proteins (OEP)"/>
    <property type="match status" value="1"/>
</dbReference>
<comment type="subcellular location">
    <subcellularLocation>
        <location evidence="1">Cell outer membrane</location>
    </subcellularLocation>
</comment>
<dbReference type="PANTHER" id="PTHR30026:SF20">
    <property type="entry name" value="OUTER MEMBRANE PROTEIN TOLC"/>
    <property type="match status" value="1"/>
</dbReference>
<dbReference type="EMBL" id="JBHRTA010000004">
    <property type="protein sequence ID" value="MFC3196178.1"/>
    <property type="molecule type" value="Genomic_DNA"/>
</dbReference>
<evidence type="ECO:0000256" key="3">
    <source>
        <dbReference type="ARBA" id="ARBA00022448"/>
    </source>
</evidence>
<name>A0ABV7JIS8_9SPHI</name>
<evidence type="ECO:0000313" key="9">
    <source>
        <dbReference type="EMBL" id="MFC3196178.1"/>
    </source>
</evidence>
<dbReference type="Gene3D" id="1.20.1600.10">
    <property type="entry name" value="Outer membrane efflux proteins (OEP)"/>
    <property type="match status" value="1"/>
</dbReference>
<evidence type="ECO:0000256" key="5">
    <source>
        <dbReference type="ARBA" id="ARBA00022692"/>
    </source>
</evidence>
<dbReference type="PANTHER" id="PTHR30026">
    <property type="entry name" value="OUTER MEMBRANE PROTEIN TOLC"/>
    <property type="match status" value="1"/>
</dbReference>
<evidence type="ECO:0000256" key="2">
    <source>
        <dbReference type="ARBA" id="ARBA00007613"/>
    </source>
</evidence>
<sequence length="225" mass="25809">MNKVVLIMAILMWISTAIQAQESIIRDIDYRYLDTLIALAKKNYPRLKVMQEEEAISKSAYNTSKLTYLDMFNGSYIYRPRNRPAVSELNPYFINGYQVSVGVNLAGLIRKPSSVRQAKRSYRIAQLETERFEAELESDVRSAYYSYLQSINMLKLRTQYAQDSKITFDRVQNQFERGEAPVDAYTIARSELSEANSSVIQAEINYLNAKDGLELLIGVKLDSIN</sequence>
<evidence type="ECO:0000256" key="8">
    <source>
        <dbReference type="SAM" id="SignalP"/>
    </source>
</evidence>
<reference evidence="10" key="1">
    <citation type="journal article" date="2019" name="Int. J. Syst. Evol. Microbiol.">
        <title>The Global Catalogue of Microorganisms (GCM) 10K type strain sequencing project: providing services to taxonomists for standard genome sequencing and annotation.</title>
        <authorList>
            <consortium name="The Broad Institute Genomics Platform"/>
            <consortium name="The Broad Institute Genome Sequencing Center for Infectious Disease"/>
            <person name="Wu L."/>
            <person name="Ma J."/>
        </authorList>
    </citation>
    <scope>NUCLEOTIDE SEQUENCE [LARGE SCALE GENOMIC DNA]</scope>
    <source>
        <strain evidence="10">KCTC 52416</strain>
    </source>
</reference>
<evidence type="ECO:0000256" key="6">
    <source>
        <dbReference type="ARBA" id="ARBA00023136"/>
    </source>
</evidence>
<keyword evidence="3" id="KW-0813">Transport</keyword>
<organism evidence="9 10">
    <name type="scientific">Parapedobacter deserti</name>
    <dbReference type="NCBI Taxonomy" id="1912957"/>
    <lineage>
        <taxon>Bacteria</taxon>
        <taxon>Pseudomonadati</taxon>
        <taxon>Bacteroidota</taxon>
        <taxon>Sphingobacteriia</taxon>
        <taxon>Sphingobacteriales</taxon>
        <taxon>Sphingobacteriaceae</taxon>
        <taxon>Parapedobacter</taxon>
    </lineage>
</organism>
<keyword evidence="7" id="KW-0998">Cell outer membrane</keyword>
<comment type="caution">
    <text evidence="9">The sequence shown here is derived from an EMBL/GenBank/DDBJ whole genome shotgun (WGS) entry which is preliminary data.</text>
</comment>
<keyword evidence="8" id="KW-0732">Signal</keyword>
<comment type="similarity">
    <text evidence="2">Belongs to the outer membrane factor (OMF) (TC 1.B.17) family.</text>
</comment>
<dbReference type="InterPro" id="IPR003423">
    <property type="entry name" value="OMP_efflux"/>
</dbReference>
<dbReference type="InterPro" id="IPR051906">
    <property type="entry name" value="TolC-like"/>
</dbReference>
<evidence type="ECO:0000313" key="10">
    <source>
        <dbReference type="Proteomes" id="UP001595526"/>
    </source>
</evidence>
<dbReference type="Proteomes" id="UP001595526">
    <property type="component" value="Unassembled WGS sequence"/>
</dbReference>
<protein>
    <submittedName>
        <fullName evidence="9">TolC family protein</fullName>
    </submittedName>
</protein>
<evidence type="ECO:0000256" key="4">
    <source>
        <dbReference type="ARBA" id="ARBA00022452"/>
    </source>
</evidence>
<accession>A0ABV7JIS8</accession>